<protein>
    <submittedName>
        <fullName evidence="7">TerC/Alx family metal homeostasis membrane protein</fullName>
    </submittedName>
</protein>
<keyword evidence="4 6" id="KW-1133">Transmembrane helix</keyword>
<evidence type="ECO:0000313" key="7">
    <source>
        <dbReference type="EMBL" id="UUY04059.1"/>
    </source>
</evidence>
<evidence type="ECO:0000256" key="3">
    <source>
        <dbReference type="ARBA" id="ARBA00022692"/>
    </source>
</evidence>
<evidence type="ECO:0000256" key="6">
    <source>
        <dbReference type="SAM" id="Phobius"/>
    </source>
</evidence>
<dbReference type="PANTHER" id="PTHR30238:SF0">
    <property type="entry name" value="THYLAKOID MEMBRANE PROTEIN TERC, CHLOROPLASTIC"/>
    <property type="match status" value="1"/>
</dbReference>
<evidence type="ECO:0000256" key="5">
    <source>
        <dbReference type="ARBA" id="ARBA00023136"/>
    </source>
</evidence>
<gene>
    <name evidence="7" type="ORF">LRS13_00585</name>
</gene>
<name>A0ABY5PHA5_9ACTN</name>
<keyword evidence="3 6" id="KW-0812">Transmembrane</keyword>
<feature type="transmembrane region" description="Helical" evidence="6">
    <location>
        <begin position="15"/>
        <end position="36"/>
    </location>
</feature>
<keyword evidence="8" id="KW-1185">Reference proteome</keyword>
<dbReference type="PANTHER" id="PTHR30238">
    <property type="entry name" value="MEMBRANE BOUND PREDICTED REDOX MODULATOR"/>
    <property type="match status" value="1"/>
</dbReference>
<dbReference type="InterPro" id="IPR005496">
    <property type="entry name" value="Integral_membrane_TerC"/>
</dbReference>
<reference evidence="8" key="1">
    <citation type="submission" date="2021-11" db="EMBL/GenBank/DDBJ databases">
        <title>Cultivation dependent microbiological survey of springs from the worlds oldest radium mine currently devoted to the extraction of radon-saturated water.</title>
        <authorList>
            <person name="Kapinusova G."/>
            <person name="Smrhova T."/>
            <person name="Strejcek M."/>
            <person name="Suman J."/>
            <person name="Jani K."/>
            <person name="Pajer P."/>
            <person name="Uhlik O."/>
        </authorList>
    </citation>
    <scope>NUCLEOTIDE SEQUENCE [LARGE SCALE GENOMIC DNA]</scope>
    <source>
        <strain evidence="8">J379</strain>
    </source>
</reference>
<dbReference type="EMBL" id="CP088295">
    <property type="protein sequence ID" value="UUY04059.1"/>
    <property type="molecule type" value="Genomic_DNA"/>
</dbReference>
<evidence type="ECO:0000256" key="4">
    <source>
        <dbReference type="ARBA" id="ARBA00022989"/>
    </source>
</evidence>
<organism evidence="7 8">
    <name type="scientific">Svornostia abyssi</name>
    <dbReference type="NCBI Taxonomy" id="2898438"/>
    <lineage>
        <taxon>Bacteria</taxon>
        <taxon>Bacillati</taxon>
        <taxon>Actinomycetota</taxon>
        <taxon>Thermoleophilia</taxon>
        <taxon>Solirubrobacterales</taxon>
        <taxon>Baekduiaceae</taxon>
        <taxon>Svornostia</taxon>
    </lineage>
</organism>
<dbReference type="NCBIfam" id="TIGR03718">
    <property type="entry name" value="R_switched_Alx"/>
    <property type="match status" value="1"/>
</dbReference>
<dbReference type="Proteomes" id="UP001058860">
    <property type="component" value="Chromosome"/>
</dbReference>
<keyword evidence="5 6" id="KW-0472">Membrane</keyword>
<comment type="subcellular location">
    <subcellularLocation>
        <location evidence="1">Membrane</location>
        <topology evidence="1">Multi-pass membrane protein</topology>
    </subcellularLocation>
</comment>
<feature type="transmembrane region" description="Helical" evidence="6">
    <location>
        <begin position="266"/>
        <end position="285"/>
    </location>
</feature>
<feature type="transmembrane region" description="Helical" evidence="6">
    <location>
        <begin position="233"/>
        <end position="254"/>
    </location>
</feature>
<feature type="transmembrane region" description="Helical" evidence="6">
    <location>
        <begin position="138"/>
        <end position="155"/>
    </location>
</feature>
<feature type="transmembrane region" description="Helical" evidence="6">
    <location>
        <begin position="199"/>
        <end position="227"/>
    </location>
</feature>
<feature type="transmembrane region" description="Helical" evidence="6">
    <location>
        <begin position="48"/>
        <end position="69"/>
    </location>
</feature>
<comment type="similarity">
    <text evidence="2">Belongs to the TerC family.</text>
</comment>
<evidence type="ECO:0000256" key="1">
    <source>
        <dbReference type="ARBA" id="ARBA00004141"/>
    </source>
</evidence>
<accession>A0ABY5PHA5</accession>
<evidence type="ECO:0000313" key="8">
    <source>
        <dbReference type="Proteomes" id="UP001058860"/>
    </source>
</evidence>
<evidence type="ECO:0000256" key="2">
    <source>
        <dbReference type="ARBA" id="ARBA00007511"/>
    </source>
</evidence>
<feature type="transmembrane region" description="Helical" evidence="6">
    <location>
        <begin position="89"/>
        <end position="106"/>
    </location>
</feature>
<dbReference type="InterPro" id="IPR022369">
    <property type="entry name" value="Integral_membrane_TerC_rswitch"/>
</dbReference>
<dbReference type="Pfam" id="PF03741">
    <property type="entry name" value="TerC"/>
    <property type="match status" value="1"/>
</dbReference>
<feature type="transmembrane region" description="Helical" evidence="6">
    <location>
        <begin position="113"/>
        <end position="132"/>
    </location>
</feature>
<proteinExistence type="inferred from homology"/>
<feature type="transmembrane region" description="Helical" evidence="6">
    <location>
        <begin position="291"/>
        <end position="309"/>
    </location>
</feature>
<sequence length="320" mass="35066">MDLALPLAISSSSQVYWWAGLIVAVAVLLILDLLVVKGRDGQMTFRQASLASAFWVAIALSFGVVLLLFGESGDAGAYFAGYLVEKSLSLDNVFVFLLVFGAFGIQAKEQYRLLTFGIILALFMRAAFIVVGAAALNAVSWVSFIFAAFLIWTGWRMFRHRHDHDGEDELVEKLQKRLPITDDPRAEGKLFVKLDGKRMFTAGGAAFIAIAIVDLIFAVDSVPAILAITPDPYIVFAANAFALLGLRPLFFLVAELVEKLYYLKMALAFLLIFIGAKMVLAEFVGKIGPEYSLPGIVFILGGGVVSSLWRERRLKREAGV</sequence>
<dbReference type="RefSeq" id="WP_353864553.1">
    <property type="nucleotide sequence ID" value="NZ_CP088295.1"/>
</dbReference>